<keyword evidence="6" id="KW-1185">Reference proteome</keyword>
<dbReference type="Gene3D" id="3.30.559.10">
    <property type="entry name" value="Chloramphenicol acetyltransferase-like domain"/>
    <property type="match status" value="2"/>
</dbReference>
<organism evidence="5 6">
    <name type="scientific">Clonostachys byssicola</name>
    <dbReference type="NCBI Taxonomy" id="160290"/>
    <lineage>
        <taxon>Eukaryota</taxon>
        <taxon>Fungi</taxon>
        <taxon>Dikarya</taxon>
        <taxon>Ascomycota</taxon>
        <taxon>Pezizomycotina</taxon>
        <taxon>Sordariomycetes</taxon>
        <taxon>Hypocreomycetidae</taxon>
        <taxon>Hypocreales</taxon>
        <taxon>Bionectriaceae</taxon>
        <taxon>Clonostachys</taxon>
    </lineage>
</organism>
<evidence type="ECO:0000313" key="5">
    <source>
        <dbReference type="EMBL" id="CAG9987962.1"/>
    </source>
</evidence>
<reference evidence="6" key="1">
    <citation type="submission" date="2019-06" db="EMBL/GenBank/DDBJ databases">
        <authorList>
            <person name="Broberg M."/>
        </authorList>
    </citation>
    <scope>NUCLEOTIDE SEQUENCE [LARGE SCALE GENOMIC DNA]</scope>
</reference>
<reference evidence="5 6" key="2">
    <citation type="submission" date="2021-10" db="EMBL/GenBank/DDBJ databases">
        <authorList>
            <person name="Piombo E."/>
        </authorList>
    </citation>
    <scope>NUCLEOTIDE SEQUENCE [LARGE SCALE GENOMIC DNA]</scope>
</reference>
<gene>
    <name evidence="5" type="ORF">CBYS24578_00010605</name>
</gene>
<comment type="pathway">
    <text evidence="1">Secondary metabolite biosynthesis.</text>
</comment>
<dbReference type="PANTHER" id="PTHR31896:SF69">
    <property type="entry name" value="FAMILY REGULATORY PROTEIN, PUTATIVE (AFU_ORTHOLOGUE AFUA_3G14730)-RELATED"/>
    <property type="match status" value="1"/>
</dbReference>
<sequence>MDSVRSLFDKGSRYVATVASDEVFPLHFIDQSASLRNVVHVSTWHFDDVLDGDKLHQSLDHLLYLGDWKKLGGRFRLDKDGKLELHVPERFTSDRPSIHYSHESLPMRAAEHPLASRIPKASSRPSFHPATEEFLLPLTVRPGMPHAMEDYLSSDEPLLSLRVVVFLDATIVSLAWPHAVTDMVGLAAVIRAWSLVLAGRENEILTIDGVRHDLLYQATLKPAPEKFALEPCMLIGFRFYLLILRFVCDILFGGRRENRIIYLPKKSVQKLHSEAMCEINLHRKEPLKITRSDAILALFSRSLVLAQKRPLLVVVPMDLRSRLKDIFLPSMSYPQNAIQGGHFTVNADETTTKSIGHLALSFRHNIAQQGGREQLLAMLRCNREISDSGGDPATLYGPSNAVIMSATNLNKADLLSIPNFAPAVVGTRCREEATGSPGTPSFFNTSHSKMAWRRGNILMNLAIDQDGGHWISGSFNIRTWKHIEEILKDL</sequence>
<evidence type="ECO:0000256" key="1">
    <source>
        <dbReference type="ARBA" id="ARBA00005179"/>
    </source>
</evidence>
<protein>
    <submittedName>
        <fullName evidence="5">Uncharacterized protein</fullName>
    </submittedName>
</protein>
<keyword evidence="3" id="KW-0808">Transferase</keyword>
<evidence type="ECO:0000256" key="4">
    <source>
        <dbReference type="ARBA" id="ARBA00023315"/>
    </source>
</evidence>
<dbReference type="PANTHER" id="PTHR31896">
    <property type="entry name" value="FAMILY REGULATORY PROTEIN, PUTATIVE (AFU_ORTHOLOGUE AFUA_3G14730)-RELATED"/>
    <property type="match status" value="1"/>
</dbReference>
<keyword evidence="4" id="KW-0012">Acyltransferase</keyword>
<dbReference type="EMBL" id="CABFNO020001443">
    <property type="protein sequence ID" value="CAG9987962.1"/>
    <property type="molecule type" value="Genomic_DNA"/>
</dbReference>
<accession>A0A9N9Y5C3</accession>
<evidence type="ECO:0000256" key="2">
    <source>
        <dbReference type="ARBA" id="ARBA00009861"/>
    </source>
</evidence>
<evidence type="ECO:0000256" key="3">
    <source>
        <dbReference type="ARBA" id="ARBA00022679"/>
    </source>
</evidence>
<name>A0A9N9Y5C3_9HYPO</name>
<comment type="caution">
    <text evidence="5">The sequence shown here is derived from an EMBL/GenBank/DDBJ whole genome shotgun (WGS) entry which is preliminary data.</text>
</comment>
<dbReference type="InterPro" id="IPR023213">
    <property type="entry name" value="CAT-like_dom_sf"/>
</dbReference>
<dbReference type="InterPro" id="IPR051283">
    <property type="entry name" value="Sec_Metabolite_Acyltrans"/>
</dbReference>
<dbReference type="AlphaFoldDB" id="A0A9N9Y5C3"/>
<evidence type="ECO:0000313" key="6">
    <source>
        <dbReference type="Proteomes" id="UP000754883"/>
    </source>
</evidence>
<comment type="similarity">
    <text evidence="2">Belongs to the plant acyltransferase family.</text>
</comment>
<dbReference type="OrthoDB" id="21502at2759"/>
<dbReference type="GO" id="GO:0016746">
    <property type="term" value="F:acyltransferase activity"/>
    <property type="evidence" value="ECO:0007669"/>
    <property type="project" value="UniProtKB-KW"/>
</dbReference>
<dbReference type="Proteomes" id="UP000754883">
    <property type="component" value="Unassembled WGS sequence"/>
</dbReference>
<proteinExistence type="inferred from homology"/>